<evidence type="ECO:0000256" key="1">
    <source>
        <dbReference type="ARBA" id="ARBA00004370"/>
    </source>
</evidence>
<dbReference type="Proteomes" id="UP000257323">
    <property type="component" value="Unassembled WGS sequence"/>
</dbReference>
<dbReference type="InterPro" id="IPR000184">
    <property type="entry name" value="Bac_surfAg_D15"/>
</dbReference>
<evidence type="ECO:0000256" key="3">
    <source>
        <dbReference type="ARBA" id="ARBA00022692"/>
    </source>
</evidence>
<dbReference type="Gene3D" id="2.40.160.50">
    <property type="entry name" value="membrane protein fhac: a member of the omp85/tpsb transporter family"/>
    <property type="match status" value="1"/>
</dbReference>
<sequence length="387" mass="44003">MSTENKRIKKTARVSTLFLCLFLMFLTSDLFSQKTAARKDGQQIVISEESEPDRMGLTLLPIVYYTPETRLAFGLGSLITYRFGLVFKKARPSTMFVGAIYTQLKQFILQIKPEIYLNDNSLFLAGNFMAERFPTKLWGIGPNTPDEMEEVYTPQRFLMEVGLQQRLGRELPLYLGLKYRLESTKIVETEPGKLLDQDLVTGSRGGLLSGPGLAASYDNRDNIFYPNTGLYLQANLNWNNHFFGSDYDFLSLQFDLRNYHRVGDDQVLAVQALAETNTGDVPFYRLPRLGGDSLLRGFYNGRFRDMNLVAFQAEYRFPVWKRLGAVIFGAMGSLANRFRDISFDNLKYAAGFGLRFKIIPKENANLRVDLAFGPGTYGIYFKAGESF</sequence>
<keyword evidence="2" id="KW-1134">Transmembrane beta strand</keyword>
<dbReference type="GO" id="GO:0019867">
    <property type="term" value="C:outer membrane"/>
    <property type="evidence" value="ECO:0007669"/>
    <property type="project" value="InterPro"/>
</dbReference>
<feature type="domain" description="Bacterial surface antigen (D15)" evidence="5">
    <location>
        <begin position="149"/>
        <end position="387"/>
    </location>
</feature>
<organism evidence="6 7">
    <name type="scientific">Candidatus Saccharicenans subterraneus</name>
    <dbReference type="NCBI Taxonomy" id="2508984"/>
    <lineage>
        <taxon>Bacteria</taxon>
        <taxon>Candidatus Aminicenantota</taxon>
        <taxon>Candidatus Aminicenantia</taxon>
        <taxon>Candidatus Aminicenantales</taxon>
        <taxon>Candidatus Saccharicenantaceae</taxon>
        <taxon>Candidatus Saccharicenans</taxon>
    </lineage>
</organism>
<dbReference type="InterPro" id="IPR039910">
    <property type="entry name" value="D15-like"/>
</dbReference>
<evidence type="ECO:0000313" key="7">
    <source>
        <dbReference type="Proteomes" id="UP000257323"/>
    </source>
</evidence>
<keyword evidence="4" id="KW-0472">Membrane</keyword>
<dbReference type="PANTHER" id="PTHR12815">
    <property type="entry name" value="SORTING AND ASSEMBLY MACHINERY SAMM50 PROTEIN FAMILY MEMBER"/>
    <property type="match status" value="1"/>
</dbReference>
<dbReference type="AlphaFoldDB" id="A0A3E2BN15"/>
<proteinExistence type="predicted"/>
<evidence type="ECO:0000313" key="6">
    <source>
        <dbReference type="EMBL" id="RFT16027.1"/>
    </source>
</evidence>
<reference evidence="6 7" key="1">
    <citation type="submission" date="2018-08" db="EMBL/GenBank/DDBJ databases">
        <title>Genome analysis of the thermophilic bacterium of the candidate phylum Aminicenantes from deep subsurface aquifer revealed its physiology and ecological role.</title>
        <authorList>
            <person name="Kadnikov V.V."/>
            <person name="Mardanov A.V."/>
            <person name="Beletsky A.V."/>
            <person name="Karnachuk O.V."/>
            <person name="Ravin N.V."/>
        </authorList>
    </citation>
    <scope>NUCLEOTIDE SEQUENCE [LARGE SCALE GENOMIC DNA]</scope>
    <source>
        <strain evidence="6">BY38</strain>
    </source>
</reference>
<evidence type="ECO:0000256" key="2">
    <source>
        <dbReference type="ARBA" id="ARBA00022452"/>
    </source>
</evidence>
<name>A0A3E2BN15_9BACT</name>
<comment type="caution">
    <text evidence="6">The sequence shown here is derived from an EMBL/GenBank/DDBJ whole genome shotgun (WGS) entry which is preliminary data.</text>
</comment>
<comment type="subcellular location">
    <subcellularLocation>
        <location evidence="1">Membrane</location>
    </subcellularLocation>
</comment>
<gene>
    <name evidence="6" type="ORF">OP8BY_2033</name>
</gene>
<protein>
    <submittedName>
        <fullName evidence="6">Outer membrane protein</fullName>
    </submittedName>
</protein>
<dbReference type="Pfam" id="PF01103">
    <property type="entry name" value="Omp85"/>
    <property type="match status" value="1"/>
</dbReference>
<accession>A0A3E2BN15</accession>
<dbReference type="EMBL" id="QUAH01000005">
    <property type="protein sequence ID" value="RFT16027.1"/>
    <property type="molecule type" value="Genomic_DNA"/>
</dbReference>
<evidence type="ECO:0000256" key="4">
    <source>
        <dbReference type="ARBA" id="ARBA00023136"/>
    </source>
</evidence>
<evidence type="ECO:0000259" key="5">
    <source>
        <dbReference type="Pfam" id="PF01103"/>
    </source>
</evidence>
<keyword evidence="3" id="KW-0812">Transmembrane</keyword>
<dbReference type="PANTHER" id="PTHR12815:SF18">
    <property type="entry name" value="SORTING AND ASSEMBLY MACHINERY COMPONENT 50 HOMOLOG"/>
    <property type="match status" value="1"/>
</dbReference>